<dbReference type="GO" id="GO:0003677">
    <property type="term" value="F:DNA binding"/>
    <property type="evidence" value="ECO:0007669"/>
    <property type="project" value="UniProtKB-KW"/>
</dbReference>
<evidence type="ECO:0000313" key="12">
    <source>
        <dbReference type="Proteomes" id="UP001265221"/>
    </source>
</evidence>
<keyword evidence="8" id="KW-0862">Zinc</keyword>
<evidence type="ECO:0000256" key="4">
    <source>
        <dbReference type="ARBA" id="ARBA00022581"/>
    </source>
</evidence>
<proteinExistence type="inferred from homology"/>
<evidence type="ECO:0000256" key="5">
    <source>
        <dbReference type="ARBA" id="ARBA00022632"/>
    </source>
</evidence>
<organism evidence="11 12">
    <name type="scientific">Pseudostellaria heterophylla carlavirus 3</name>
    <dbReference type="NCBI Taxonomy" id="2982812"/>
    <lineage>
        <taxon>Viruses</taxon>
        <taxon>Riboviria</taxon>
        <taxon>Orthornavirae</taxon>
        <taxon>Kitrinoviricota</taxon>
        <taxon>Alsuviricetes</taxon>
        <taxon>Tymovirales</taxon>
        <taxon>Betaflexiviridae</taxon>
        <taxon>Quinvirinae</taxon>
        <taxon>Carlavirus</taxon>
        <taxon>Carlavirus tripseudostellariae</taxon>
    </lineage>
</organism>
<evidence type="ECO:0000256" key="8">
    <source>
        <dbReference type="ARBA" id="ARBA00022833"/>
    </source>
</evidence>
<evidence type="ECO:0000256" key="3">
    <source>
        <dbReference type="ARBA" id="ARBA00022463"/>
    </source>
</evidence>
<keyword evidence="7" id="KW-0863">Zinc-finger</keyword>
<keyword evidence="9" id="KW-0238">DNA-binding</keyword>
<dbReference type="EMBL" id="ON241321">
    <property type="protein sequence ID" value="UXX34114.1"/>
    <property type="molecule type" value="Genomic_RNA"/>
</dbReference>
<evidence type="ECO:0000256" key="7">
    <source>
        <dbReference type="ARBA" id="ARBA00022771"/>
    </source>
</evidence>
<evidence type="ECO:0000256" key="1">
    <source>
        <dbReference type="ARBA" id="ARBA00006158"/>
    </source>
</evidence>
<keyword evidence="10" id="KW-0899">Viral immunoevasion</keyword>
<dbReference type="GO" id="GO:0008270">
    <property type="term" value="F:zinc ion binding"/>
    <property type="evidence" value="ECO:0007669"/>
    <property type="project" value="UniProtKB-KW"/>
</dbReference>
<reference evidence="11" key="1">
    <citation type="submission" date="2022-04" db="EMBL/GenBank/DDBJ databases">
        <title>Identification and Characterization of Three Novel Carlaviruses and One Novel Amalgavirus Associated with Pseudostellaria heterophylla Mosaic Disease.</title>
        <authorList>
            <person name="Wang R."/>
            <person name="Li Y."/>
            <person name="Ding W."/>
        </authorList>
    </citation>
    <scope>NUCLEOTIDE SEQUENCE</scope>
    <source>
        <strain evidence="11">TZS</strain>
    </source>
</reference>
<evidence type="ECO:0000313" key="11">
    <source>
        <dbReference type="EMBL" id="UXX34114.1"/>
    </source>
</evidence>
<keyword evidence="12" id="KW-1185">Reference proteome</keyword>
<sequence>MKKLGSKGQIILLLCAMFASRGNAIPIHIIVHIYKRGFPKLVGKGTSTYAKKRRALSIGRCERCYRVYPPLPFSKKCDNRTCVPGIFSNIKVVNFIKFGSSRGDTHPGYNF</sequence>
<evidence type="ECO:0000256" key="10">
    <source>
        <dbReference type="ARBA" id="ARBA00023280"/>
    </source>
</evidence>
<protein>
    <recommendedName>
        <fullName evidence="2">RNA silencing suppressor</fullName>
    </recommendedName>
</protein>
<name>A0A977TN87_9VIRU</name>
<evidence type="ECO:0000256" key="2">
    <source>
        <dbReference type="ARBA" id="ARBA00017202"/>
    </source>
</evidence>
<accession>A0A977TN87</accession>
<keyword evidence="6" id="KW-0479">Metal-binding</keyword>
<keyword evidence="5" id="KW-1090">Inhibition of host innate immune response by virus</keyword>
<dbReference type="GO" id="GO:0006355">
    <property type="term" value="P:regulation of DNA-templated transcription"/>
    <property type="evidence" value="ECO:0007669"/>
    <property type="project" value="InterPro"/>
</dbReference>
<dbReference type="Proteomes" id="UP001265221">
    <property type="component" value="Segment"/>
</dbReference>
<dbReference type="Pfam" id="PF01623">
    <property type="entry name" value="Carla_C4"/>
    <property type="match status" value="1"/>
</dbReference>
<keyword evidence="4" id="KW-0945">Host-virus interaction</keyword>
<keyword evidence="3" id="KW-0941">Suppressor of RNA silencing</keyword>
<dbReference type="GO" id="GO:0052170">
    <property type="term" value="P:symbiont-mediated suppression of host innate immune response"/>
    <property type="evidence" value="ECO:0007669"/>
    <property type="project" value="UniProtKB-KW"/>
</dbReference>
<evidence type="ECO:0000256" key="9">
    <source>
        <dbReference type="ARBA" id="ARBA00023125"/>
    </source>
</evidence>
<comment type="similarity">
    <text evidence="1">Belongs to the carlaviruses nucleic acid-binding protein family.</text>
</comment>
<evidence type="ECO:0000256" key="6">
    <source>
        <dbReference type="ARBA" id="ARBA00022723"/>
    </source>
</evidence>
<dbReference type="InterPro" id="IPR002568">
    <property type="entry name" value="Carla-bd"/>
</dbReference>